<dbReference type="CDD" id="cd09165">
    <property type="entry name" value="PLDc_PaPPK1_C1_like"/>
    <property type="match status" value="1"/>
</dbReference>
<dbReference type="InterPro" id="IPR036830">
    <property type="entry name" value="PP_kinase_middle_dom_sf"/>
</dbReference>
<feature type="binding site" evidence="6">
    <location>
        <position position="609"/>
    </location>
    <ligand>
        <name>ATP</name>
        <dbReference type="ChEBI" id="CHEBI:30616"/>
    </ligand>
</feature>
<reference evidence="13 14" key="1">
    <citation type="submission" date="2016-07" db="EMBL/GenBank/DDBJ databases">
        <title>Complete genome sequence of Bradyrhizobium icense LMTR 13T, a potential inoculant strain isolated from lima bean (Phaseolus lunatus) in Peru.</title>
        <authorList>
            <person name="Ormeno-Orrillo E."/>
            <person name="Duran D."/>
            <person name="Rogel M.A."/>
            <person name="Rey L."/>
            <person name="Imperial J."/>
            <person name="Ruiz-Argueso T."/>
            <person name="Martinez-Romero E."/>
        </authorList>
    </citation>
    <scope>NUCLEOTIDE SEQUENCE [LARGE SCALE GENOMIC DNA]</scope>
    <source>
        <strain evidence="13 14">LMTR 13</strain>
    </source>
</reference>
<dbReference type="GO" id="GO:0046872">
    <property type="term" value="F:metal ion binding"/>
    <property type="evidence" value="ECO:0007669"/>
    <property type="project" value="UniProtKB-KW"/>
</dbReference>
<accession>A0A1B1USM6</accession>
<feature type="domain" description="Polyphosphate kinase N-terminal" evidence="10">
    <location>
        <begin position="29"/>
        <end position="133"/>
    </location>
</feature>
<evidence type="ECO:0000256" key="4">
    <source>
        <dbReference type="ARBA" id="ARBA00022777"/>
    </source>
</evidence>
<dbReference type="GO" id="GO:0006799">
    <property type="term" value="P:polyphosphate biosynthetic process"/>
    <property type="evidence" value="ECO:0007669"/>
    <property type="project" value="UniProtKB-UniRule"/>
</dbReference>
<sequence length="732" mass="82241">MELVQAVEIKEKEPIAEAPPSIAASPERFINRELSWLHFNRRVLEESVNPGHPLLERVRFLSISANNLDEFFMVRVAGIKAQVREGIAERSPDGLTPAEQLALINRTVSELASDQQAIWRDLRNTLSESGIKLIDGHDFTKAERSWLEDHFLHSIFPLLTPLAIDPAHPFPFIPSLGFTIALQLMRTSDGKAMNALIRMPGKIDRFIRMPAGKDGAVHLIPLEQATGLFIGRLFPGYTVKGQGAFRIIRDSELEIEEEAEDLVRLFETALKRRRRGSVIRLEMEAKMPEALRAFVQQALSAADDEVFLVDGVLAMNELSQLTRLDRPDLEFTPYVPRHPERVRDHGGDIFAAIRQKDLIVHHPYESFDVVVQFLQQAARDPDVVAIKQTLYRTSNNSPIVRALAEAAEAGKSVTALIELKARFDEEANIRWARDLERAGVQVVYGFLELKTHAKLSMVVRREGGNLTTYVHTGTGNYHPVTARIYTDLSYFTSDPIIGRDAARVFNYITGYAEPSDIERMAVSPLTLRKRIVEHIRGESNHARHGKPAAIWMKMNSLVDPDVIDALYEASQAGVSIELVVRGICCLRPGIPGLSENIRVKSIIGRFLEHGRIYCFGMGQGLPGPKAAVYISSADMMPRNLDRRVEVLCPLQNPTVHQQVLEQIMVANLKDTEQSWQLLPDGSSTRMKAAKGEEPFNLHNYFMTNPSLSGRGKSLKESSPRRLTRRTERQQSS</sequence>
<dbReference type="NCBIfam" id="NF003919">
    <property type="entry name" value="PRK05443.1-4"/>
    <property type="match status" value="1"/>
</dbReference>
<feature type="active site" description="Phosphohistidine intermediate" evidence="6">
    <location>
        <position position="452"/>
    </location>
</feature>
<dbReference type="Pfam" id="PF02503">
    <property type="entry name" value="PP_kinase"/>
    <property type="match status" value="1"/>
</dbReference>
<keyword evidence="1 6" id="KW-0597">Phosphoprotein</keyword>
<dbReference type="Pfam" id="PF13089">
    <property type="entry name" value="PP_kinase_N"/>
    <property type="match status" value="1"/>
</dbReference>
<dbReference type="PIRSF" id="PIRSF015589">
    <property type="entry name" value="PP_kinase"/>
    <property type="match status" value="1"/>
</dbReference>
<feature type="compositionally biased region" description="Basic and acidic residues" evidence="8">
    <location>
        <begin position="713"/>
        <end position="732"/>
    </location>
</feature>
<name>A0A1B1USM6_9BRAD</name>
<feature type="region of interest" description="Disordered" evidence="8">
    <location>
        <begin position="701"/>
        <end position="732"/>
    </location>
</feature>
<dbReference type="Gene3D" id="1.20.58.310">
    <property type="entry name" value="Polyphosphate kinase N-terminal domain"/>
    <property type="match status" value="1"/>
</dbReference>
<dbReference type="GO" id="GO:0005524">
    <property type="term" value="F:ATP binding"/>
    <property type="evidence" value="ECO:0007669"/>
    <property type="project" value="UniProtKB-KW"/>
</dbReference>
<dbReference type="InterPro" id="IPR025200">
    <property type="entry name" value="PPK_C_dom2"/>
</dbReference>
<dbReference type="NCBIfam" id="TIGR03705">
    <property type="entry name" value="poly_P_kin"/>
    <property type="match status" value="1"/>
</dbReference>
<dbReference type="KEGG" id="bic:LMTR13_22295"/>
<dbReference type="NCBIfam" id="NF003917">
    <property type="entry name" value="PRK05443.1-1"/>
    <property type="match status" value="1"/>
</dbReference>
<evidence type="ECO:0000256" key="2">
    <source>
        <dbReference type="ARBA" id="ARBA00022679"/>
    </source>
</evidence>
<dbReference type="EC" id="2.7.4.1" evidence="6 7"/>
<dbReference type="InterPro" id="IPR036832">
    <property type="entry name" value="PPK_N_dom_sf"/>
</dbReference>
<evidence type="ECO:0000259" key="11">
    <source>
        <dbReference type="Pfam" id="PF13090"/>
    </source>
</evidence>
<dbReference type="Gene3D" id="3.30.870.10">
    <property type="entry name" value="Endonuclease Chain A"/>
    <property type="match status" value="2"/>
</dbReference>
<feature type="binding site" evidence="6">
    <location>
        <position position="67"/>
    </location>
    <ligand>
        <name>ATP</name>
        <dbReference type="ChEBI" id="CHEBI:30616"/>
    </ligand>
</feature>
<dbReference type="GO" id="GO:0008976">
    <property type="term" value="F:polyphosphate kinase activity"/>
    <property type="evidence" value="ECO:0007669"/>
    <property type="project" value="UniProtKB-UniRule"/>
</dbReference>
<dbReference type="Pfam" id="PF13090">
    <property type="entry name" value="PP_kinase_C"/>
    <property type="match status" value="1"/>
</dbReference>
<comment type="similarity">
    <text evidence="6 7">Belongs to the polyphosphate kinase 1 (PPK1) family.</text>
</comment>
<dbReference type="NCBIfam" id="NF003921">
    <property type="entry name" value="PRK05443.2-2"/>
    <property type="match status" value="1"/>
</dbReference>
<dbReference type="Gene3D" id="3.30.1840.10">
    <property type="entry name" value="Polyphosphate kinase middle domain"/>
    <property type="match status" value="1"/>
</dbReference>
<feature type="binding site" evidence="6">
    <location>
        <position position="422"/>
    </location>
    <ligand>
        <name>Mg(2+)</name>
        <dbReference type="ChEBI" id="CHEBI:18420"/>
    </ligand>
</feature>
<gene>
    <name evidence="6" type="primary">ppk</name>
    <name evidence="13" type="ORF">LMTR13_22295</name>
</gene>
<keyword evidence="4 6" id="KW-0418">Kinase</keyword>
<dbReference type="SUPFAM" id="SSF140356">
    <property type="entry name" value="PPK N-terminal domain-like"/>
    <property type="match status" value="1"/>
</dbReference>
<dbReference type="PANTHER" id="PTHR30218:SF0">
    <property type="entry name" value="POLYPHOSPHATE KINASE"/>
    <property type="match status" value="1"/>
</dbReference>
<keyword evidence="14" id="KW-1185">Reference proteome</keyword>
<dbReference type="InterPro" id="IPR024953">
    <property type="entry name" value="PP_kinase_middle"/>
</dbReference>
<comment type="cofactor">
    <cofactor evidence="6">
        <name>Mg(2+)</name>
        <dbReference type="ChEBI" id="CHEBI:18420"/>
    </cofactor>
</comment>
<evidence type="ECO:0000256" key="8">
    <source>
        <dbReference type="SAM" id="MobiDB-lite"/>
    </source>
</evidence>
<evidence type="ECO:0000313" key="14">
    <source>
        <dbReference type="Proteomes" id="UP000092839"/>
    </source>
</evidence>
<evidence type="ECO:0000256" key="1">
    <source>
        <dbReference type="ARBA" id="ARBA00022553"/>
    </source>
</evidence>
<evidence type="ECO:0000256" key="6">
    <source>
        <dbReference type="HAMAP-Rule" id="MF_00347"/>
    </source>
</evidence>
<evidence type="ECO:0000313" key="13">
    <source>
        <dbReference type="EMBL" id="ANW05775.1"/>
    </source>
</evidence>
<feature type="domain" description="Polyphosphate kinase C-terminal" evidence="12">
    <location>
        <begin position="348"/>
        <end position="513"/>
    </location>
</feature>
<evidence type="ECO:0000259" key="10">
    <source>
        <dbReference type="Pfam" id="PF13089"/>
    </source>
</evidence>
<dbReference type="CDD" id="cd09168">
    <property type="entry name" value="PLDc_PaPPK1_C2_like"/>
    <property type="match status" value="1"/>
</dbReference>
<dbReference type="NCBIfam" id="NF003918">
    <property type="entry name" value="PRK05443.1-2"/>
    <property type="match status" value="1"/>
</dbReference>
<dbReference type="OrthoDB" id="9761456at2"/>
<dbReference type="HAMAP" id="MF_00347">
    <property type="entry name" value="Polyphosphate_kinase"/>
    <property type="match status" value="1"/>
</dbReference>
<dbReference type="InterPro" id="IPR003414">
    <property type="entry name" value="PP_kinase"/>
</dbReference>
<keyword evidence="2 6" id="KW-0808">Transferase</keyword>
<dbReference type="GO" id="GO:0009358">
    <property type="term" value="C:polyphosphate kinase complex"/>
    <property type="evidence" value="ECO:0007669"/>
    <property type="project" value="InterPro"/>
</dbReference>
<dbReference type="EMBL" id="CP016428">
    <property type="protein sequence ID" value="ANW05775.1"/>
    <property type="molecule type" value="Genomic_DNA"/>
</dbReference>
<protein>
    <recommendedName>
        <fullName evidence="6 7">Polyphosphate kinase</fullName>
        <ecNumber evidence="6 7">2.7.4.1</ecNumber>
    </recommendedName>
    <alternativeName>
        <fullName evidence="6">ATP-polyphosphate phosphotransferase</fullName>
    </alternativeName>
    <alternativeName>
        <fullName evidence="6">Polyphosphoric acid kinase</fullName>
    </alternativeName>
</protein>
<evidence type="ECO:0000259" key="12">
    <source>
        <dbReference type="Pfam" id="PF17941"/>
    </source>
</evidence>
<keyword evidence="3 6" id="KW-0547">Nucleotide-binding</keyword>
<dbReference type="SUPFAM" id="SSF56024">
    <property type="entry name" value="Phospholipase D/nuclease"/>
    <property type="match status" value="2"/>
</dbReference>
<feature type="binding site" evidence="6">
    <location>
        <position position="392"/>
    </location>
    <ligand>
        <name>Mg(2+)</name>
        <dbReference type="ChEBI" id="CHEBI:18420"/>
    </ligand>
</feature>
<comment type="PTM">
    <text evidence="6 7">An intermediate of this reaction is the autophosphorylated ppk in which a phosphate is covalently linked to a histidine residue through a N-P bond.</text>
</comment>
<feature type="domain" description="Polyphosphate kinase C-terminal" evidence="11">
    <location>
        <begin position="521"/>
        <end position="694"/>
    </location>
</feature>
<dbReference type="InterPro" id="IPR025198">
    <property type="entry name" value="PPK_N_dom"/>
</dbReference>
<evidence type="ECO:0000259" key="9">
    <source>
        <dbReference type="Pfam" id="PF02503"/>
    </source>
</evidence>
<dbReference type="RefSeq" id="WP_065732891.1">
    <property type="nucleotide sequence ID" value="NZ_CP016428.1"/>
</dbReference>
<dbReference type="Pfam" id="PF17941">
    <property type="entry name" value="PP_kinase_C_1"/>
    <property type="match status" value="1"/>
</dbReference>
<dbReference type="PANTHER" id="PTHR30218">
    <property type="entry name" value="POLYPHOSPHATE KINASE"/>
    <property type="match status" value="1"/>
</dbReference>
<dbReference type="Proteomes" id="UP000092839">
    <property type="component" value="Chromosome"/>
</dbReference>
<dbReference type="SUPFAM" id="SSF143724">
    <property type="entry name" value="PHP14-like"/>
    <property type="match status" value="1"/>
</dbReference>
<feature type="binding site" evidence="6">
    <location>
        <position position="485"/>
    </location>
    <ligand>
        <name>ATP</name>
        <dbReference type="ChEBI" id="CHEBI:30616"/>
    </ligand>
</feature>
<proteinExistence type="inferred from homology"/>
<keyword evidence="5 6" id="KW-0067">ATP-binding</keyword>
<keyword evidence="6" id="KW-0479">Metal-binding</keyword>
<evidence type="ECO:0000256" key="7">
    <source>
        <dbReference type="RuleBase" id="RU003800"/>
    </source>
</evidence>
<comment type="function">
    <text evidence="6 7">Catalyzes the reversible transfer of the terminal phosphate of ATP to form a long-chain polyphosphate (polyP).</text>
</comment>
<dbReference type="InterPro" id="IPR041108">
    <property type="entry name" value="PP_kinase_C_1"/>
</dbReference>
<feature type="binding site" evidence="6">
    <location>
        <position position="581"/>
    </location>
    <ligand>
        <name>ATP</name>
        <dbReference type="ChEBI" id="CHEBI:30616"/>
    </ligand>
</feature>
<feature type="domain" description="Polyphosphate kinase middle" evidence="9">
    <location>
        <begin position="143"/>
        <end position="321"/>
    </location>
</feature>
<evidence type="ECO:0000256" key="5">
    <source>
        <dbReference type="ARBA" id="ARBA00022840"/>
    </source>
</evidence>
<dbReference type="AlphaFoldDB" id="A0A1B1USM6"/>
<evidence type="ECO:0000256" key="3">
    <source>
        <dbReference type="ARBA" id="ARBA00022741"/>
    </source>
</evidence>
<comment type="catalytic activity">
    <reaction evidence="6 7">
        <text>[phosphate](n) + ATP = [phosphate](n+1) + ADP</text>
        <dbReference type="Rhea" id="RHEA:19573"/>
        <dbReference type="Rhea" id="RHEA-COMP:9859"/>
        <dbReference type="Rhea" id="RHEA-COMP:14280"/>
        <dbReference type="ChEBI" id="CHEBI:16838"/>
        <dbReference type="ChEBI" id="CHEBI:30616"/>
        <dbReference type="ChEBI" id="CHEBI:456216"/>
        <dbReference type="EC" id="2.7.4.1"/>
    </reaction>
</comment>
<keyword evidence="6" id="KW-0460">Magnesium</keyword>
<organism evidence="13 14">
    <name type="scientific">Bradyrhizobium icense</name>
    <dbReference type="NCBI Taxonomy" id="1274631"/>
    <lineage>
        <taxon>Bacteria</taxon>
        <taxon>Pseudomonadati</taxon>
        <taxon>Pseudomonadota</taxon>
        <taxon>Alphaproteobacteria</taxon>
        <taxon>Hyphomicrobiales</taxon>
        <taxon>Nitrobacteraceae</taxon>
        <taxon>Bradyrhizobium</taxon>
    </lineage>
</organism>
<dbReference type="STRING" id="1274631.LMTR13_22295"/>